<evidence type="ECO:0000256" key="2">
    <source>
        <dbReference type="ARBA" id="ARBA00022448"/>
    </source>
</evidence>
<evidence type="ECO:0000256" key="1">
    <source>
        <dbReference type="ARBA" id="ARBA00004141"/>
    </source>
</evidence>
<evidence type="ECO:0000256" key="4">
    <source>
        <dbReference type="ARBA" id="ARBA00022989"/>
    </source>
</evidence>
<evidence type="ECO:0000256" key="6">
    <source>
        <dbReference type="SAM" id="MobiDB-lite"/>
    </source>
</evidence>
<keyword evidence="10" id="KW-1185">Reference proteome</keyword>
<dbReference type="PRINTS" id="PR01035">
    <property type="entry name" value="TCRTETA"/>
</dbReference>
<dbReference type="Pfam" id="PF07690">
    <property type="entry name" value="MFS_1"/>
    <property type="match status" value="1"/>
</dbReference>
<dbReference type="Proteomes" id="UP000016922">
    <property type="component" value="Unassembled WGS sequence"/>
</dbReference>
<dbReference type="InterPro" id="IPR036259">
    <property type="entry name" value="MFS_trans_sf"/>
</dbReference>
<feature type="transmembrane region" description="Helical" evidence="7">
    <location>
        <begin position="160"/>
        <end position="181"/>
    </location>
</feature>
<dbReference type="PROSITE" id="PS50850">
    <property type="entry name" value="MFS"/>
    <property type="match status" value="1"/>
</dbReference>
<dbReference type="SUPFAM" id="SSF103473">
    <property type="entry name" value="MFS general substrate transporter"/>
    <property type="match status" value="1"/>
</dbReference>
<dbReference type="PANTHER" id="PTHR23504">
    <property type="entry name" value="MAJOR FACILITATOR SUPERFAMILY DOMAIN-CONTAINING PROTEIN 10"/>
    <property type="match status" value="1"/>
</dbReference>
<dbReference type="InterPro" id="IPR011701">
    <property type="entry name" value="MFS"/>
</dbReference>
<keyword evidence="3 7" id="KW-0812">Transmembrane</keyword>
<reference evidence="9 10" key="1">
    <citation type="journal article" date="2013" name="BMC Genomics">
        <title>Genomics-driven discovery of the pneumocandin biosynthetic gene cluster in the fungus Glarea lozoyensis.</title>
        <authorList>
            <person name="Chen L."/>
            <person name="Yue Q."/>
            <person name="Zhang X."/>
            <person name="Xiang M."/>
            <person name="Wang C."/>
            <person name="Li S."/>
            <person name="Che Y."/>
            <person name="Ortiz-Lopez F.J."/>
            <person name="Bills G.F."/>
            <person name="Liu X."/>
            <person name="An Z."/>
        </authorList>
    </citation>
    <scope>NUCLEOTIDE SEQUENCE [LARGE SCALE GENOMIC DNA]</scope>
    <source>
        <strain evidence="10">ATCC 20868 / MF5171</strain>
    </source>
</reference>
<feature type="transmembrane region" description="Helical" evidence="7">
    <location>
        <begin position="193"/>
        <end position="215"/>
    </location>
</feature>
<evidence type="ECO:0000256" key="7">
    <source>
        <dbReference type="SAM" id="Phobius"/>
    </source>
</evidence>
<dbReference type="AlphaFoldDB" id="S3CJ06"/>
<gene>
    <name evidence="9" type="ORF">GLAREA_11795</name>
</gene>
<feature type="transmembrane region" description="Helical" evidence="7">
    <location>
        <begin position="428"/>
        <end position="452"/>
    </location>
</feature>
<feature type="region of interest" description="Disordered" evidence="6">
    <location>
        <begin position="33"/>
        <end position="58"/>
    </location>
</feature>
<dbReference type="OrthoDB" id="419616at2759"/>
<feature type="transmembrane region" description="Helical" evidence="7">
    <location>
        <begin position="288"/>
        <end position="316"/>
    </location>
</feature>
<name>S3CJ06_GLAL2</name>
<dbReference type="HOGENOM" id="CLU_001265_54_6_1"/>
<evidence type="ECO:0000256" key="3">
    <source>
        <dbReference type="ARBA" id="ARBA00022692"/>
    </source>
</evidence>
<protein>
    <submittedName>
        <fullName evidence="9">MFS general substrate transporter</fullName>
    </submittedName>
</protein>
<feature type="transmembrane region" description="Helical" evidence="7">
    <location>
        <begin position="389"/>
        <end position="416"/>
    </location>
</feature>
<dbReference type="RefSeq" id="XP_008088129.1">
    <property type="nucleotide sequence ID" value="XM_008089938.1"/>
</dbReference>
<dbReference type="OMA" id="IWQMILF"/>
<comment type="subcellular location">
    <subcellularLocation>
        <location evidence="1">Membrane</location>
        <topology evidence="1">Multi-pass membrane protein</topology>
    </subcellularLocation>
</comment>
<feature type="transmembrane region" description="Helical" evidence="7">
    <location>
        <begin position="464"/>
        <end position="484"/>
    </location>
</feature>
<dbReference type="GO" id="GO:0016020">
    <property type="term" value="C:membrane"/>
    <property type="evidence" value="ECO:0007669"/>
    <property type="project" value="UniProtKB-SubCell"/>
</dbReference>
<keyword evidence="4 7" id="KW-1133">Transmembrane helix</keyword>
<dbReference type="eggNOG" id="KOG2615">
    <property type="taxonomic scope" value="Eukaryota"/>
</dbReference>
<feature type="compositionally biased region" description="Polar residues" evidence="6">
    <location>
        <begin position="33"/>
        <end position="44"/>
    </location>
</feature>
<keyword evidence="5 7" id="KW-0472">Membrane</keyword>
<accession>S3CJ06</accession>
<dbReference type="InterPro" id="IPR020846">
    <property type="entry name" value="MFS_dom"/>
</dbReference>
<dbReference type="PANTHER" id="PTHR23504:SF3">
    <property type="entry name" value="MAJOR FACILITATOR SUPERFAMILY (MFS) PROFILE DOMAIN-CONTAINING PROTEIN"/>
    <property type="match status" value="1"/>
</dbReference>
<dbReference type="CDD" id="cd17330">
    <property type="entry name" value="MFS_SLC46_TetA_like"/>
    <property type="match status" value="1"/>
</dbReference>
<evidence type="ECO:0000313" key="9">
    <source>
        <dbReference type="EMBL" id="EPE25214.1"/>
    </source>
</evidence>
<sequence length="502" mass="54687">MASKILHVLASDENTPLLIAEPALTPGPEAEIQTANNGLNGQKSHVNDEGEDDGEDEDKPLPKLQIALLCFARLIEPMAFFGIFPFVNKMIQETGGLKEEDVGFYSGLIESLFSLTQMLLMIQWGRAADRIGRKPVLIFSLVGVAIGTALFGLSKRIWQMIFFRCFAGVFAGTLVTVRTMLTENSTPKTQARVFSFFAFSGNLGIFLGPLIGGILQDPAGQYGGIFKRIWFFKEFPYALPTFANGSIAIVAVVLLVFLLKETLKRENKDEAAGAPPPMTTWEIIKSPGVAVVLFLYGHVMLLGIAFTAITPLWWYTSVENGGCGFTPIQISAFISIVGIAQATWLLAIFPPLQNKFGTGAILRGSLYAWPFFFMVCPFCNWLLRKEWRTAFWIVALTSQICGSGVAMAFTGVQLALNDISPSAQTLGTLNAVALTLVSGIRAITPTLFTSIFAIGARTQILDGYLVWVILIGTALLGSITVRYLPEKAEGILKKSTRVADES</sequence>
<feature type="transmembrane region" description="Helical" evidence="7">
    <location>
        <begin position="136"/>
        <end position="154"/>
    </location>
</feature>
<feature type="transmembrane region" description="Helical" evidence="7">
    <location>
        <begin position="361"/>
        <end position="383"/>
    </location>
</feature>
<keyword evidence="2" id="KW-0813">Transport</keyword>
<dbReference type="KEGG" id="glz:GLAREA_11795"/>
<dbReference type="InterPro" id="IPR001958">
    <property type="entry name" value="Tet-R_TetA/multi-R_MdtG-like"/>
</dbReference>
<evidence type="ECO:0000313" key="10">
    <source>
        <dbReference type="Proteomes" id="UP000016922"/>
    </source>
</evidence>
<proteinExistence type="predicted"/>
<dbReference type="Gene3D" id="1.20.1250.20">
    <property type="entry name" value="MFS general substrate transporter like domains"/>
    <property type="match status" value="1"/>
</dbReference>
<feature type="transmembrane region" description="Helical" evidence="7">
    <location>
        <begin position="235"/>
        <end position="259"/>
    </location>
</feature>
<evidence type="ECO:0000256" key="5">
    <source>
        <dbReference type="ARBA" id="ARBA00023136"/>
    </source>
</evidence>
<dbReference type="EMBL" id="KE145372">
    <property type="protein sequence ID" value="EPE25214.1"/>
    <property type="molecule type" value="Genomic_DNA"/>
</dbReference>
<organism evidence="9 10">
    <name type="scientific">Glarea lozoyensis (strain ATCC 20868 / MF5171)</name>
    <dbReference type="NCBI Taxonomy" id="1116229"/>
    <lineage>
        <taxon>Eukaryota</taxon>
        <taxon>Fungi</taxon>
        <taxon>Dikarya</taxon>
        <taxon>Ascomycota</taxon>
        <taxon>Pezizomycotina</taxon>
        <taxon>Leotiomycetes</taxon>
        <taxon>Helotiales</taxon>
        <taxon>Helotiaceae</taxon>
        <taxon>Glarea</taxon>
    </lineage>
</organism>
<dbReference type="GeneID" id="19470836"/>
<feature type="compositionally biased region" description="Acidic residues" evidence="6">
    <location>
        <begin position="49"/>
        <end position="58"/>
    </location>
</feature>
<evidence type="ECO:0000259" key="8">
    <source>
        <dbReference type="PROSITE" id="PS50850"/>
    </source>
</evidence>
<feature type="domain" description="Major facilitator superfamily (MFS) profile" evidence="8">
    <location>
        <begin position="65"/>
        <end position="489"/>
    </location>
</feature>
<dbReference type="GO" id="GO:0022857">
    <property type="term" value="F:transmembrane transporter activity"/>
    <property type="evidence" value="ECO:0007669"/>
    <property type="project" value="InterPro"/>
</dbReference>